<keyword evidence="2" id="KW-1185">Reference proteome</keyword>
<gene>
    <name evidence="1" type="ORF">MarbSA_19550</name>
</gene>
<evidence type="ECO:0000313" key="1">
    <source>
        <dbReference type="EMBL" id="BBL62915.1"/>
    </source>
</evidence>
<proteinExistence type="predicted"/>
<accession>A0ACA8R5J3</accession>
<protein>
    <submittedName>
        <fullName evidence="1">Thermosome subunit</fullName>
    </submittedName>
</protein>
<evidence type="ECO:0000313" key="2">
    <source>
        <dbReference type="Proteomes" id="UP000825015"/>
    </source>
</evidence>
<dbReference type="Proteomes" id="UP000825015">
    <property type="component" value="Chromosome"/>
</dbReference>
<name>A0ACA8R5J3_METAZ</name>
<organism evidence="1 2">
    <name type="scientific">Methanobrevibacter arboriphilus</name>
    <dbReference type="NCBI Taxonomy" id="39441"/>
    <lineage>
        <taxon>Archaea</taxon>
        <taxon>Methanobacteriati</taxon>
        <taxon>Methanobacteriota</taxon>
        <taxon>Methanomada group</taxon>
        <taxon>Methanobacteria</taxon>
        <taxon>Methanobacteriales</taxon>
        <taxon>Methanobacteriaceae</taxon>
        <taxon>Methanobrevibacter</taxon>
    </lineage>
</organism>
<reference evidence="1" key="1">
    <citation type="submission" date="2019-06" db="EMBL/GenBank/DDBJ databases">
        <title>Complete genome sequence of Methanobrevibacter arboriphilus strain SA.</title>
        <authorList>
            <person name="Asakawa S."/>
        </authorList>
    </citation>
    <scope>NUCLEOTIDE SEQUENCE</scope>
    <source>
        <strain evidence="1">SA</strain>
    </source>
</reference>
<sequence length="552" mass="59852">MAQYNGNQPIFILPEDTQRFLGRDAQRMNIMAGKILAETVRTTLGPKGMDKMLVDSMGDVVITNDGVTILREMDIAHPAAKMLVEIAKNQEDVVGDGTTTAVIIAGELLKKAEELLDDGIHATTVVRGYRQALNKVYEILEDISIDSKDQDTLIDVAMTAMTGKGSEKAKKPLAELIVEAVLKVEEDGEVDKKNINIQRVSGASVDESEIVNGILVDKGKADPNMPKEVKNAKIALLKYPLEVKDLETDAKINLTSPSQMQAFLDNEEQMIREMIDKVIASGANVLFCQKGIDDMALHYLSRAGILAVKRTKKSDMNRLEKATGAKIITNVDDLSQDELGEAGIVYEKKIFDQMMIFIEESKDPKAVSIILRGSTRHVTSEIERALEDALGVVAATLEDGKVVIGGGAPEIEIARQLKEYAETISGREQLSVNSFAEALEIVPTTLAENAGLDTIDILADLRAAHEKSAFMGLDVFEGEVTDMKVAGVVEPQRVKKQAIQSAAEATEMILRIDDLIAARGALEAVDKDDNLDDSGMPPMGAMGGMGGMPPMM</sequence>
<dbReference type="EMBL" id="AP019779">
    <property type="protein sequence ID" value="BBL62915.1"/>
    <property type="molecule type" value="Genomic_DNA"/>
</dbReference>